<reference evidence="10 11" key="1">
    <citation type="submission" date="2020-02" db="EMBL/GenBank/DDBJ databases">
        <title>Draft genome sequence of Haematococcus lacustris strain NIES-144.</title>
        <authorList>
            <person name="Morimoto D."/>
            <person name="Nakagawa S."/>
            <person name="Yoshida T."/>
            <person name="Sawayama S."/>
        </authorList>
    </citation>
    <scope>NUCLEOTIDE SEQUENCE [LARGE SCALE GENOMIC DNA]</scope>
    <source>
        <strain evidence="10 11">NIES-144</strain>
    </source>
</reference>
<evidence type="ECO:0000256" key="8">
    <source>
        <dbReference type="SAM" id="MobiDB-lite"/>
    </source>
</evidence>
<evidence type="ECO:0000256" key="7">
    <source>
        <dbReference type="PROSITE-ProRule" id="PRU00283"/>
    </source>
</evidence>
<dbReference type="Gene3D" id="3.40.850.10">
    <property type="entry name" value="Kinesin motor domain"/>
    <property type="match status" value="2"/>
</dbReference>
<keyword evidence="4" id="KW-0067">ATP-binding</keyword>
<dbReference type="AlphaFoldDB" id="A0A699YGJ0"/>
<dbReference type="SUPFAM" id="SSF52540">
    <property type="entry name" value="P-loop containing nucleoside triphosphate hydrolases"/>
    <property type="match status" value="1"/>
</dbReference>
<keyword evidence="2" id="KW-0963">Cytoplasm</keyword>
<organism evidence="10 11">
    <name type="scientific">Haematococcus lacustris</name>
    <name type="common">Green alga</name>
    <name type="synonym">Haematococcus pluvialis</name>
    <dbReference type="NCBI Taxonomy" id="44745"/>
    <lineage>
        <taxon>Eukaryota</taxon>
        <taxon>Viridiplantae</taxon>
        <taxon>Chlorophyta</taxon>
        <taxon>core chlorophytes</taxon>
        <taxon>Chlorophyceae</taxon>
        <taxon>CS clade</taxon>
        <taxon>Chlamydomonadales</taxon>
        <taxon>Haematococcaceae</taxon>
        <taxon>Haematococcus</taxon>
    </lineage>
</organism>
<name>A0A699YGJ0_HAELA</name>
<keyword evidence="5" id="KW-0175">Coiled coil</keyword>
<comment type="caution">
    <text evidence="10">The sequence shown here is derived from an EMBL/GenBank/DDBJ whole genome shotgun (WGS) entry which is preliminary data.</text>
</comment>
<dbReference type="InterPro" id="IPR027640">
    <property type="entry name" value="Kinesin-like_fam"/>
</dbReference>
<comment type="similarity">
    <text evidence="7">Belongs to the TRAFAC class myosin-kinesin ATPase superfamily. Kinesin family.</text>
</comment>
<keyword evidence="6" id="KW-0505">Motor protein</keyword>
<dbReference type="Pfam" id="PF00225">
    <property type="entry name" value="Kinesin"/>
    <property type="match status" value="2"/>
</dbReference>
<dbReference type="GO" id="GO:0007052">
    <property type="term" value="P:mitotic spindle organization"/>
    <property type="evidence" value="ECO:0007669"/>
    <property type="project" value="TreeGrafter"/>
</dbReference>
<dbReference type="GO" id="GO:0003777">
    <property type="term" value="F:microtubule motor activity"/>
    <property type="evidence" value="ECO:0007669"/>
    <property type="project" value="InterPro"/>
</dbReference>
<dbReference type="GO" id="GO:0005524">
    <property type="term" value="F:ATP binding"/>
    <property type="evidence" value="ECO:0007669"/>
    <property type="project" value="UniProtKB-KW"/>
</dbReference>
<dbReference type="GO" id="GO:0007018">
    <property type="term" value="P:microtubule-based movement"/>
    <property type="evidence" value="ECO:0007669"/>
    <property type="project" value="InterPro"/>
</dbReference>
<keyword evidence="3" id="KW-0547">Nucleotide-binding</keyword>
<accession>A0A699YGJ0</accession>
<comment type="caution">
    <text evidence="7">Lacks conserved residue(s) required for the propagation of feature annotation.</text>
</comment>
<evidence type="ECO:0000256" key="6">
    <source>
        <dbReference type="ARBA" id="ARBA00023175"/>
    </source>
</evidence>
<feature type="domain" description="Kinesin motor" evidence="9">
    <location>
        <begin position="97"/>
        <end position="166"/>
    </location>
</feature>
<dbReference type="PANTHER" id="PTHR47969">
    <property type="entry name" value="CHROMOSOME-ASSOCIATED KINESIN KIF4A-RELATED"/>
    <property type="match status" value="1"/>
</dbReference>
<evidence type="ECO:0000256" key="2">
    <source>
        <dbReference type="ARBA" id="ARBA00022490"/>
    </source>
</evidence>
<proteinExistence type="inferred from homology"/>
<evidence type="ECO:0000256" key="1">
    <source>
        <dbReference type="ARBA" id="ARBA00004496"/>
    </source>
</evidence>
<dbReference type="InterPro" id="IPR027417">
    <property type="entry name" value="P-loop_NTPase"/>
</dbReference>
<evidence type="ECO:0000259" key="9">
    <source>
        <dbReference type="PROSITE" id="PS50067"/>
    </source>
</evidence>
<dbReference type="GO" id="GO:0005737">
    <property type="term" value="C:cytoplasm"/>
    <property type="evidence" value="ECO:0007669"/>
    <property type="project" value="UniProtKB-SubCell"/>
</dbReference>
<dbReference type="GO" id="GO:0005875">
    <property type="term" value="C:microtubule associated complex"/>
    <property type="evidence" value="ECO:0007669"/>
    <property type="project" value="TreeGrafter"/>
</dbReference>
<comment type="subcellular location">
    <subcellularLocation>
        <location evidence="1">Cytoplasm</location>
    </subcellularLocation>
</comment>
<evidence type="ECO:0000256" key="4">
    <source>
        <dbReference type="ARBA" id="ARBA00022840"/>
    </source>
</evidence>
<dbReference type="InterPro" id="IPR001752">
    <property type="entry name" value="Kinesin_motor_dom"/>
</dbReference>
<protein>
    <submittedName>
        <fullName evidence="10">Kinesin motor domain-containing protein</fullName>
    </submittedName>
</protein>
<evidence type="ECO:0000313" key="11">
    <source>
        <dbReference type="Proteomes" id="UP000485058"/>
    </source>
</evidence>
<sequence length="287" mass="31045">MQVLVPERGASHSTPKEQLPGTARLGARSYSFDACLPGSTSQAELFEVCGIPELVAQALDGFAVTIFAFGQTDRCNYSVTASCVELYHEAVSDLMSADKAKQLQVRKDERGCFQHVPYRDSKLTQLLWDGLRGGGRALMLACLGPLRGHAEEALSTLHFAAMAQRIKSRPVILLDPQDALVMELRDTIRALREENRQLATAMAALTSGADTATILAALPDSLRLAAARNGMGSAPPGQPSPHQLQGADEAPDLQAPRLPRLFLNMRLAAASRPLQLTNRNRRPQPEG</sequence>
<feature type="domain" description="Kinesin motor" evidence="9">
    <location>
        <begin position="1"/>
        <end position="72"/>
    </location>
</feature>
<feature type="region of interest" description="Disordered" evidence="8">
    <location>
        <begin position="1"/>
        <end position="21"/>
    </location>
</feature>
<dbReference type="InterPro" id="IPR036961">
    <property type="entry name" value="Kinesin_motor_dom_sf"/>
</dbReference>
<dbReference type="EMBL" id="BLLF01000224">
    <property type="protein sequence ID" value="GFH09310.1"/>
    <property type="molecule type" value="Genomic_DNA"/>
</dbReference>
<dbReference type="GO" id="GO:0051231">
    <property type="term" value="P:spindle elongation"/>
    <property type="evidence" value="ECO:0007669"/>
    <property type="project" value="TreeGrafter"/>
</dbReference>
<keyword evidence="11" id="KW-1185">Reference proteome</keyword>
<evidence type="ECO:0000256" key="3">
    <source>
        <dbReference type="ARBA" id="ARBA00022741"/>
    </source>
</evidence>
<gene>
    <name evidence="10" type="ORF">HaLaN_04420</name>
</gene>
<dbReference type="GO" id="GO:0008017">
    <property type="term" value="F:microtubule binding"/>
    <property type="evidence" value="ECO:0007669"/>
    <property type="project" value="InterPro"/>
</dbReference>
<dbReference type="PROSITE" id="PS50067">
    <property type="entry name" value="KINESIN_MOTOR_2"/>
    <property type="match status" value="2"/>
</dbReference>
<evidence type="ECO:0000313" key="10">
    <source>
        <dbReference type="EMBL" id="GFH09310.1"/>
    </source>
</evidence>
<dbReference type="Proteomes" id="UP000485058">
    <property type="component" value="Unassembled WGS sequence"/>
</dbReference>
<evidence type="ECO:0000256" key="5">
    <source>
        <dbReference type="ARBA" id="ARBA00023054"/>
    </source>
</evidence>
<dbReference type="PANTHER" id="PTHR47969:SF15">
    <property type="entry name" value="CHROMOSOME-ASSOCIATED KINESIN KIF4A-RELATED"/>
    <property type="match status" value="1"/>
</dbReference>
<dbReference type="SMART" id="SM00129">
    <property type="entry name" value="KISc"/>
    <property type="match status" value="1"/>
</dbReference>
<feature type="region of interest" description="Disordered" evidence="8">
    <location>
        <begin position="228"/>
        <end position="248"/>
    </location>
</feature>